<name>A0ABR0F690_9PEZI</name>
<dbReference type="RefSeq" id="XP_062727723.1">
    <property type="nucleotide sequence ID" value="XM_062873111.1"/>
</dbReference>
<sequence>MTRPCAMCTVIYGTAMQTFQLVDHVSLEWVDLRLLWRQLNLTTGPVRVLDRYRRTFFRATAGARVLSSADVVNARFGIHCSDTAGSINSNAGTHSACGMSPATTNGRCQSGKVAKKGRRVGRQAQVIAEVSSPTDQREDVTFSQGKSSYS</sequence>
<evidence type="ECO:0000313" key="3">
    <source>
        <dbReference type="Proteomes" id="UP001322138"/>
    </source>
</evidence>
<dbReference type="EMBL" id="JAFFGZ010000009">
    <property type="protein sequence ID" value="KAK4638747.1"/>
    <property type="molecule type" value="Genomic_DNA"/>
</dbReference>
<gene>
    <name evidence="2" type="ORF">QC761_0101150</name>
</gene>
<reference evidence="2 3" key="1">
    <citation type="journal article" date="2023" name="bioRxiv">
        <title>High-quality genome assemblies of four members of thePodospora anserinaspecies complex.</title>
        <authorList>
            <person name="Ament-Velasquez S.L."/>
            <person name="Vogan A.A."/>
            <person name="Wallerman O."/>
            <person name="Hartmann F."/>
            <person name="Gautier V."/>
            <person name="Silar P."/>
            <person name="Giraud T."/>
            <person name="Johannesson H."/>
        </authorList>
    </citation>
    <scope>NUCLEOTIDE SEQUENCE [LARGE SCALE GENOMIC DNA]</scope>
    <source>
        <strain evidence="2 3">CBS 112042</strain>
    </source>
</reference>
<organism evidence="2 3">
    <name type="scientific">Podospora bellae-mahoneyi</name>
    <dbReference type="NCBI Taxonomy" id="2093777"/>
    <lineage>
        <taxon>Eukaryota</taxon>
        <taxon>Fungi</taxon>
        <taxon>Dikarya</taxon>
        <taxon>Ascomycota</taxon>
        <taxon>Pezizomycotina</taxon>
        <taxon>Sordariomycetes</taxon>
        <taxon>Sordariomycetidae</taxon>
        <taxon>Sordariales</taxon>
        <taxon>Podosporaceae</taxon>
        <taxon>Podospora</taxon>
    </lineage>
</organism>
<evidence type="ECO:0000256" key="1">
    <source>
        <dbReference type="SAM" id="MobiDB-lite"/>
    </source>
</evidence>
<dbReference type="Proteomes" id="UP001322138">
    <property type="component" value="Unassembled WGS sequence"/>
</dbReference>
<dbReference type="GeneID" id="87892492"/>
<feature type="compositionally biased region" description="Polar residues" evidence="1">
    <location>
        <begin position="141"/>
        <end position="150"/>
    </location>
</feature>
<comment type="caution">
    <text evidence="2">The sequence shown here is derived from an EMBL/GenBank/DDBJ whole genome shotgun (WGS) entry which is preliminary data.</text>
</comment>
<feature type="region of interest" description="Disordered" evidence="1">
    <location>
        <begin position="98"/>
        <end position="150"/>
    </location>
</feature>
<evidence type="ECO:0000313" key="2">
    <source>
        <dbReference type="EMBL" id="KAK4638747.1"/>
    </source>
</evidence>
<keyword evidence="3" id="KW-1185">Reference proteome</keyword>
<proteinExistence type="predicted"/>
<accession>A0ABR0F690</accession>
<protein>
    <submittedName>
        <fullName evidence="2">Uncharacterized protein</fullName>
    </submittedName>
</protein>